<organism evidence="1 2">
    <name type="scientific">Crassostrea virginica</name>
    <name type="common">Eastern oyster</name>
    <dbReference type="NCBI Taxonomy" id="6565"/>
    <lineage>
        <taxon>Eukaryota</taxon>
        <taxon>Metazoa</taxon>
        <taxon>Spiralia</taxon>
        <taxon>Lophotrochozoa</taxon>
        <taxon>Mollusca</taxon>
        <taxon>Bivalvia</taxon>
        <taxon>Autobranchia</taxon>
        <taxon>Pteriomorphia</taxon>
        <taxon>Ostreida</taxon>
        <taxon>Ostreoidea</taxon>
        <taxon>Ostreidae</taxon>
        <taxon>Crassostrea</taxon>
    </lineage>
</organism>
<evidence type="ECO:0000313" key="1">
    <source>
        <dbReference type="Proteomes" id="UP000694844"/>
    </source>
</evidence>
<dbReference type="PANTHER" id="PTHR10974">
    <property type="entry name" value="FI08016P-RELATED"/>
    <property type="match status" value="1"/>
</dbReference>
<dbReference type="GO" id="GO:0005615">
    <property type="term" value="C:extracellular space"/>
    <property type="evidence" value="ECO:0007669"/>
    <property type="project" value="TreeGrafter"/>
</dbReference>
<reference evidence="2" key="1">
    <citation type="submission" date="2025-08" db="UniProtKB">
        <authorList>
            <consortium name="RefSeq"/>
        </authorList>
    </citation>
    <scope>IDENTIFICATION</scope>
    <source>
        <tissue evidence="2">Whole sample</tissue>
    </source>
</reference>
<gene>
    <name evidence="2" type="primary">LOC111109597</name>
</gene>
<dbReference type="Gene3D" id="3.40.720.10">
    <property type="entry name" value="Alkaline Phosphatase, subunit A"/>
    <property type="match status" value="1"/>
</dbReference>
<proteinExistence type="predicted"/>
<dbReference type="CDD" id="cd16021">
    <property type="entry name" value="ALP_like"/>
    <property type="match status" value="1"/>
</dbReference>
<dbReference type="Proteomes" id="UP000694844">
    <property type="component" value="Chromosome 8"/>
</dbReference>
<dbReference type="KEGG" id="cvn:111109597"/>
<keyword evidence="1" id="KW-1185">Reference proteome</keyword>
<accession>A0A8B8BE50</accession>
<dbReference type="GeneID" id="111109597"/>
<dbReference type="OrthoDB" id="413313at2759"/>
<name>A0A8B8BE50_CRAVI</name>
<dbReference type="Pfam" id="PF02995">
    <property type="entry name" value="DUF229"/>
    <property type="match status" value="1"/>
</dbReference>
<dbReference type="RefSeq" id="XP_022301498.1">
    <property type="nucleotide sequence ID" value="XM_022445790.1"/>
</dbReference>
<sequence length="670" mass="78417">MLFNNFSFMLFRRMPCRFGSFVCCLKVALIVLSVIALLSTIDFINTTSRHRLVSSVISGSWHARAPYLVDTPACRIPNIDPYDLSVAQFIKPQQRPILCNQRPSFTFENGTKLQINWTAVSHSRWNGQFGYCRYQPIYRPPDNHDNNYFTYLEISDEFNDTVEMKHEFARVLCYNNNHGKIYTNFHQFILTKPDVEEKCSLAFVKHKDDPKVKETLNVVMIGVDSISRLNSQRYLKRMRAYLTEELGAFEMTGYNKVADNTFVNIVPMTLGKFLEEVPWNESLSKIPFDEYDFIWKQFASKGYRTLYAEDAPEIAIFDYLKSGFHRSPADYFNRHFSLAMTTDKSVWYNNHNCVTDRLETDIILSYIYNFIDKYKYSPHFAFSFITGLTHDYLSSAGYADIPYLEFFKKLRENEQLNNTVLILYSDHGMRFGKMRESYIGKMEERLPFLFFVFPQWFLAKYPDYAKNLETNTRRLTTPFDIYETLSDILHFNEFIPQRRGFKNRGVSLFREIPIDRGCEEAGILPHWCTCAEFQTLSPTNEIVVKVSSYMLKEINRQLEVVSNKCALLKLGKIVNALKLLPSEKVLRFEQSKNDVINRFVSYGLRSKAQVNYQVTFSTVPGDALFEATMQFDERDDSYKMISDISRINEYGKQSTCIDVHKLRKFCFCKS</sequence>
<dbReference type="SUPFAM" id="SSF53649">
    <property type="entry name" value="Alkaline phosphatase-like"/>
    <property type="match status" value="1"/>
</dbReference>
<dbReference type="InterPro" id="IPR017850">
    <property type="entry name" value="Alkaline_phosphatase_core_sf"/>
</dbReference>
<protein>
    <submittedName>
        <fullName evidence="2">Uncharacterized protein LOC111109597</fullName>
    </submittedName>
</protein>
<dbReference type="PANTHER" id="PTHR10974:SF1">
    <property type="entry name" value="FI08016P-RELATED"/>
    <property type="match status" value="1"/>
</dbReference>
<dbReference type="InterPro" id="IPR004245">
    <property type="entry name" value="DUF229"/>
</dbReference>
<dbReference type="AlphaFoldDB" id="A0A8B8BE50"/>
<evidence type="ECO:0000313" key="2">
    <source>
        <dbReference type="RefSeq" id="XP_022301498.1"/>
    </source>
</evidence>
<dbReference type="FunFam" id="3.40.720.10:FF:000017">
    <property type="entry name" value="Predicted protein"/>
    <property type="match status" value="1"/>
</dbReference>